<reference evidence="2" key="1">
    <citation type="journal article" date="2019" name="bioRxiv">
        <title>The Genome of the Zebra Mussel, Dreissena polymorpha: A Resource for Invasive Species Research.</title>
        <authorList>
            <person name="McCartney M.A."/>
            <person name="Auch B."/>
            <person name="Kono T."/>
            <person name="Mallez S."/>
            <person name="Zhang Y."/>
            <person name="Obille A."/>
            <person name="Becker A."/>
            <person name="Abrahante J.E."/>
            <person name="Garbe J."/>
            <person name="Badalamenti J.P."/>
            <person name="Herman A."/>
            <person name="Mangelson H."/>
            <person name="Liachko I."/>
            <person name="Sullivan S."/>
            <person name="Sone E.D."/>
            <person name="Koren S."/>
            <person name="Silverstein K.A.T."/>
            <person name="Beckman K.B."/>
            <person name="Gohl D.M."/>
        </authorList>
    </citation>
    <scope>NUCLEOTIDE SEQUENCE</scope>
    <source>
        <strain evidence="2">Duluth1</strain>
        <tissue evidence="2">Whole animal</tissue>
    </source>
</reference>
<feature type="region of interest" description="Disordered" evidence="1">
    <location>
        <begin position="268"/>
        <end position="371"/>
    </location>
</feature>
<dbReference type="InterPro" id="IPR040090">
    <property type="entry name" value="TXNDC16"/>
</dbReference>
<dbReference type="SUPFAM" id="SSF52833">
    <property type="entry name" value="Thioredoxin-like"/>
    <property type="match status" value="1"/>
</dbReference>
<dbReference type="InterPro" id="IPR036249">
    <property type="entry name" value="Thioredoxin-like_sf"/>
</dbReference>
<dbReference type="Proteomes" id="UP000828390">
    <property type="component" value="Unassembled WGS sequence"/>
</dbReference>
<feature type="compositionally biased region" description="Basic and acidic residues" evidence="1">
    <location>
        <begin position="330"/>
        <end position="363"/>
    </location>
</feature>
<keyword evidence="3" id="KW-1185">Reference proteome</keyword>
<accession>A0A9D4QWS8</accession>
<feature type="compositionally biased region" description="Basic and acidic residues" evidence="1">
    <location>
        <begin position="268"/>
        <end position="282"/>
    </location>
</feature>
<reference evidence="2" key="2">
    <citation type="submission" date="2020-11" db="EMBL/GenBank/DDBJ databases">
        <authorList>
            <person name="McCartney M.A."/>
            <person name="Auch B."/>
            <person name="Kono T."/>
            <person name="Mallez S."/>
            <person name="Becker A."/>
            <person name="Gohl D.M."/>
            <person name="Silverstein K.A.T."/>
            <person name="Koren S."/>
            <person name="Bechman K.B."/>
            <person name="Herman A."/>
            <person name="Abrahante J.E."/>
            <person name="Garbe J."/>
        </authorList>
    </citation>
    <scope>NUCLEOTIDE SEQUENCE</scope>
    <source>
        <strain evidence="2">Duluth1</strain>
        <tissue evidence="2">Whole animal</tissue>
    </source>
</reference>
<sequence length="371" mass="42189">MSSPVYVENVNKALEFIADKGIKKVSPMGEVTNITVFGLFRKEDTKEMAVFKQMSEESRERILFAYTDIPQSASIAAQLKVKLPAVVLSKFDDDLQPTSMYEGNFNLSELKMFVQDNKLPKLGALTPLMFPEIRRKFTSIVVLFTDGTDRCQQPMDSVREVVKGENFSNVSFNMMEVPDNISAGYQVLSKYIVEPSVPHIALVNFQKGEVFNYISETFLTSDLTNWLKNVLGGKVDPSSMLTKGNWKPVNKGYDFLKFIDLAKKKKKMLEDKKKPMPADKMNEVPAPDMFEEKLKERPMEDSEDSDTRRDLFDLQNSRLYHQAPGRTTHKHEEHGPKGKPPGEDENNNDIKKQPPKDAHDELPSSKLGQVR</sequence>
<proteinExistence type="predicted"/>
<dbReference type="Pfam" id="PF13848">
    <property type="entry name" value="Thioredoxin_6"/>
    <property type="match status" value="1"/>
</dbReference>
<evidence type="ECO:0000256" key="1">
    <source>
        <dbReference type="SAM" id="MobiDB-lite"/>
    </source>
</evidence>
<evidence type="ECO:0000313" key="2">
    <source>
        <dbReference type="EMBL" id="KAH3846449.1"/>
    </source>
</evidence>
<dbReference type="Gene3D" id="3.40.30.10">
    <property type="entry name" value="Glutaredoxin"/>
    <property type="match status" value="2"/>
</dbReference>
<name>A0A9D4QWS8_DREPO</name>
<feature type="compositionally biased region" description="Basic and acidic residues" evidence="1">
    <location>
        <begin position="290"/>
        <end position="312"/>
    </location>
</feature>
<dbReference type="PANTHER" id="PTHR22699">
    <property type="entry name" value="THIOREDOXIN DOMAIN-CONTAINING PROTEIN 16"/>
    <property type="match status" value="1"/>
</dbReference>
<dbReference type="CDD" id="cd02981">
    <property type="entry name" value="PDI_b_family"/>
    <property type="match status" value="1"/>
</dbReference>
<evidence type="ECO:0000313" key="3">
    <source>
        <dbReference type="Proteomes" id="UP000828390"/>
    </source>
</evidence>
<dbReference type="EMBL" id="JAIWYP010000003">
    <property type="protein sequence ID" value="KAH3846449.1"/>
    <property type="molecule type" value="Genomic_DNA"/>
</dbReference>
<dbReference type="AlphaFoldDB" id="A0A9D4QWS8"/>
<protein>
    <submittedName>
        <fullName evidence="2">Uncharacterized protein</fullName>
    </submittedName>
</protein>
<comment type="caution">
    <text evidence="2">The sequence shown here is derived from an EMBL/GenBank/DDBJ whole genome shotgun (WGS) entry which is preliminary data.</text>
</comment>
<gene>
    <name evidence="2" type="ORF">DPMN_088750</name>
</gene>
<dbReference type="PANTHER" id="PTHR22699:SF1">
    <property type="entry name" value="THIOREDOXIN DOMAIN-CONTAINING PROTEIN 16"/>
    <property type="match status" value="1"/>
</dbReference>
<organism evidence="2 3">
    <name type="scientific">Dreissena polymorpha</name>
    <name type="common">Zebra mussel</name>
    <name type="synonym">Mytilus polymorpha</name>
    <dbReference type="NCBI Taxonomy" id="45954"/>
    <lineage>
        <taxon>Eukaryota</taxon>
        <taxon>Metazoa</taxon>
        <taxon>Spiralia</taxon>
        <taxon>Lophotrochozoa</taxon>
        <taxon>Mollusca</taxon>
        <taxon>Bivalvia</taxon>
        <taxon>Autobranchia</taxon>
        <taxon>Heteroconchia</taxon>
        <taxon>Euheterodonta</taxon>
        <taxon>Imparidentia</taxon>
        <taxon>Neoheterodontei</taxon>
        <taxon>Myida</taxon>
        <taxon>Dreissenoidea</taxon>
        <taxon>Dreissenidae</taxon>
        <taxon>Dreissena</taxon>
    </lineage>
</organism>